<dbReference type="STRING" id="118168.MC7420_2039"/>
<organism evidence="1 2">
    <name type="scientific">Coleofasciculus chthonoplastes PCC 7420</name>
    <dbReference type="NCBI Taxonomy" id="118168"/>
    <lineage>
        <taxon>Bacteria</taxon>
        <taxon>Bacillati</taxon>
        <taxon>Cyanobacteriota</taxon>
        <taxon>Cyanophyceae</taxon>
        <taxon>Coleofasciculales</taxon>
        <taxon>Coleofasciculaceae</taxon>
        <taxon>Coleofasciculus</taxon>
    </lineage>
</organism>
<reference evidence="1 2" key="1">
    <citation type="submission" date="2008-07" db="EMBL/GenBank/DDBJ databases">
        <authorList>
            <person name="Tandeau de Marsac N."/>
            <person name="Ferriera S."/>
            <person name="Johnson J."/>
            <person name="Kravitz S."/>
            <person name="Beeson K."/>
            <person name="Sutton G."/>
            <person name="Rogers Y.-H."/>
            <person name="Friedman R."/>
            <person name="Frazier M."/>
            <person name="Venter J.C."/>
        </authorList>
    </citation>
    <scope>NUCLEOTIDE SEQUENCE [LARGE SCALE GENOMIC DNA]</scope>
    <source>
        <strain evidence="1 2">PCC 7420</strain>
    </source>
</reference>
<dbReference type="HOGENOM" id="CLU_201688_0_0_3"/>
<evidence type="ECO:0000313" key="2">
    <source>
        <dbReference type="Proteomes" id="UP000003835"/>
    </source>
</evidence>
<name>B4VSH3_9CYAN</name>
<gene>
    <name evidence="1" type="ORF">MC7420_2039</name>
</gene>
<dbReference type="Proteomes" id="UP000003835">
    <property type="component" value="Unassembled WGS sequence"/>
</dbReference>
<accession>B4VSH3</accession>
<keyword evidence="2" id="KW-1185">Reference proteome</keyword>
<dbReference type="RefSeq" id="WP_006101310.1">
    <property type="nucleotide sequence ID" value="NZ_DS989850.1"/>
</dbReference>
<dbReference type="AlphaFoldDB" id="B4VSH3"/>
<protein>
    <submittedName>
        <fullName evidence="1">Uncharacterized protein</fullName>
    </submittedName>
</protein>
<proteinExistence type="predicted"/>
<evidence type="ECO:0000313" key="1">
    <source>
        <dbReference type="EMBL" id="EDX75035.1"/>
    </source>
</evidence>
<dbReference type="EMBL" id="DS989850">
    <property type="protein sequence ID" value="EDX75035.1"/>
    <property type="molecule type" value="Genomic_DNA"/>
</dbReference>
<sequence length="69" mass="7697">MPRNRGNSKMPLNHKDTAALDKIFSGLDGEFVNQIETISSYYAVAPLDRWEEKGWVRGGCLSGCHNSKV</sequence>